<feature type="region of interest" description="Disordered" evidence="1">
    <location>
        <begin position="1"/>
        <end position="47"/>
    </location>
</feature>
<feature type="compositionally biased region" description="Low complexity" evidence="1">
    <location>
        <begin position="21"/>
        <end position="38"/>
    </location>
</feature>
<protein>
    <submittedName>
        <fullName evidence="3">TolB-like translocation protein</fullName>
    </submittedName>
</protein>
<evidence type="ECO:0000256" key="1">
    <source>
        <dbReference type="SAM" id="MobiDB-lite"/>
    </source>
</evidence>
<reference evidence="3" key="1">
    <citation type="submission" date="2020-12" db="EMBL/GenBank/DDBJ databases">
        <title>Genomic characterization of non-nitrogen-fixing Frankia strains.</title>
        <authorList>
            <person name="Carlos-Shanley C."/>
            <person name="Guerra T."/>
            <person name="Hahn D."/>
        </authorList>
    </citation>
    <scope>NUCLEOTIDE SEQUENCE</scope>
    <source>
        <strain evidence="3">CN6</strain>
    </source>
</reference>
<dbReference type="Gene3D" id="2.120.10.30">
    <property type="entry name" value="TolB, C-terminal domain"/>
    <property type="match status" value="1"/>
</dbReference>
<keyword evidence="2" id="KW-0472">Membrane</keyword>
<dbReference type="RefSeq" id="WP_203010408.1">
    <property type="nucleotide sequence ID" value="NZ_JADWYU010000217.1"/>
</dbReference>
<keyword evidence="2" id="KW-0812">Transmembrane</keyword>
<dbReference type="EMBL" id="JAEACQ010000230">
    <property type="protein sequence ID" value="MBL7629512.1"/>
    <property type="molecule type" value="Genomic_DNA"/>
</dbReference>
<name>A0A937RG07_9ACTN</name>
<dbReference type="Proteomes" id="UP000604475">
    <property type="component" value="Unassembled WGS sequence"/>
</dbReference>
<evidence type="ECO:0000256" key="2">
    <source>
        <dbReference type="SAM" id="Phobius"/>
    </source>
</evidence>
<accession>A0A937RG07</accession>
<dbReference type="SUPFAM" id="SSF82171">
    <property type="entry name" value="DPP6 N-terminal domain-like"/>
    <property type="match status" value="1"/>
</dbReference>
<sequence>MTSASKDAPPAAGAEPPPGAAEPETGRAGPAGRVAPAGPGSPPGGPARARWERWWRVGVLAVVVALAVGVSIGYGLHAARRTAAGHAAAAGGGNVTISPGTIVFRDTERGPGYGQVSFVSLDDPGGPRTVTGLQCDRVDMVATAGLCLAASPGIYTSYKAFTFDSALRITHGFTVAGIPSRARLSRDGRMAAVTTFVSGHSYTSAGFSTATLLYDVAAGRELGNLEFFTITRDGERIQPVDVNFWGVTFASDNDRFYATMATGGTTYLVEGSVGGRAVHTVHSGVECPSLSPDETRVAFKKRVAGGGPVTWRATVLDLATGRETPLAETRDVDDQLAWYDNDTVAYGLPRTGADAVVDDVWTVPADGTGRPAPLVSGAWSPAFVR</sequence>
<keyword evidence="2" id="KW-1133">Transmembrane helix</keyword>
<comment type="caution">
    <text evidence="3">The sequence shown here is derived from an EMBL/GenBank/DDBJ whole genome shotgun (WGS) entry which is preliminary data.</text>
</comment>
<proteinExistence type="predicted"/>
<feature type="transmembrane region" description="Helical" evidence="2">
    <location>
        <begin position="54"/>
        <end position="76"/>
    </location>
</feature>
<evidence type="ECO:0000313" key="4">
    <source>
        <dbReference type="Proteomes" id="UP000604475"/>
    </source>
</evidence>
<gene>
    <name evidence="3" type="ORF">I7412_20540</name>
</gene>
<dbReference type="InterPro" id="IPR011042">
    <property type="entry name" value="6-blade_b-propeller_TolB-like"/>
</dbReference>
<evidence type="ECO:0000313" key="3">
    <source>
        <dbReference type="EMBL" id="MBL7629512.1"/>
    </source>
</evidence>
<dbReference type="AlphaFoldDB" id="A0A937RG07"/>
<keyword evidence="4" id="KW-1185">Reference proteome</keyword>
<organism evidence="3 4">
    <name type="scientific">Frankia nepalensis</name>
    <dbReference type="NCBI Taxonomy" id="1836974"/>
    <lineage>
        <taxon>Bacteria</taxon>
        <taxon>Bacillati</taxon>
        <taxon>Actinomycetota</taxon>
        <taxon>Actinomycetes</taxon>
        <taxon>Frankiales</taxon>
        <taxon>Frankiaceae</taxon>
        <taxon>Frankia</taxon>
    </lineage>
</organism>